<feature type="signal peptide" evidence="2">
    <location>
        <begin position="1"/>
        <end position="23"/>
    </location>
</feature>
<reference evidence="5 6" key="1">
    <citation type="submission" date="2018-03" db="EMBL/GenBank/DDBJ databases">
        <title>Arenimonas caeni sp. nov., isolated from activated sludge.</title>
        <authorList>
            <person name="Liu H."/>
        </authorList>
    </citation>
    <scope>NUCLEOTIDE SEQUENCE [LARGE SCALE GENOMIC DNA]</scope>
    <source>
        <strain evidence="6">z29</strain>
    </source>
</reference>
<evidence type="ECO:0000259" key="4">
    <source>
        <dbReference type="Pfam" id="PF10531"/>
    </source>
</evidence>
<evidence type="ECO:0000256" key="1">
    <source>
        <dbReference type="ARBA" id="ARBA00022729"/>
    </source>
</evidence>
<feature type="domain" description="Polysaccharide export protein N-terminal" evidence="3">
    <location>
        <begin position="62"/>
        <end position="136"/>
    </location>
</feature>
<dbReference type="PROSITE" id="PS51257">
    <property type="entry name" value="PROKAR_LIPOPROTEIN"/>
    <property type="match status" value="1"/>
</dbReference>
<gene>
    <name evidence="5" type="ORF">C6N40_01845</name>
</gene>
<sequence length="245" mass="25905">MNGRMMNHWLPRLALLLALAVLAGCGASTSGSVRSGTAKAVTATTELGAPDSTSATGAYTGASEYRVGAQDLLEISVFQVNELNRTVRVNSNGQISLPLVGMVVAGGKTVQELEAEIAGKLSETYLQDPQVSVFVKEFTSQRVTLEGAVKSPGIYPVTGRTSLLQAIAQAEGVTELANLDGVVVFRTVEGQKMAAVFSLNQIRAGDAEDPQIYGDDIIVVDQSGGKTGLRNILQTIPIFNLFRVY</sequence>
<protein>
    <submittedName>
        <fullName evidence="5">Uncharacterized protein</fullName>
    </submittedName>
</protein>
<feature type="domain" description="Soluble ligand binding" evidence="4">
    <location>
        <begin position="142"/>
        <end position="195"/>
    </location>
</feature>
<keyword evidence="1 2" id="KW-0732">Signal</keyword>
<evidence type="ECO:0000259" key="3">
    <source>
        <dbReference type="Pfam" id="PF02563"/>
    </source>
</evidence>
<dbReference type="InterPro" id="IPR019554">
    <property type="entry name" value="Soluble_ligand-bd"/>
</dbReference>
<accession>A0A2P6MBS7</accession>
<organism evidence="5 6">
    <name type="scientific">Arenimonas caeni</name>
    <dbReference type="NCBI Taxonomy" id="2058085"/>
    <lineage>
        <taxon>Bacteria</taxon>
        <taxon>Pseudomonadati</taxon>
        <taxon>Pseudomonadota</taxon>
        <taxon>Gammaproteobacteria</taxon>
        <taxon>Lysobacterales</taxon>
        <taxon>Lysobacteraceae</taxon>
        <taxon>Arenimonas</taxon>
    </lineage>
</organism>
<proteinExistence type="predicted"/>
<name>A0A2P6MBS7_9GAMM</name>
<feature type="chain" id="PRO_5015125952" evidence="2">
    <location>
        <begin position="24"/>
        <end position="245"/>
    </location>
</feature>
<dbReference type="PANTHER" id="PTHR33619">
    <property type="entry name" value="POLYSACCHARIDE EXPORT PROTEIN GFCE-RELATED"/>
    <property type="match status" value="1"/>
</dbReference>
<dbReference type="EMBL" id="PVLF01000002">
    <property type="protein sequence ID" value="PRH83416.1"/>
    <property type="molecule type" value="Genomic_DNA"/>
</dbReference>
<keyword evidence="6" id="KW-1185">Reference proteome</keyword>
<dbReference type="PANTHER" id="PTHR33619:SF3">
    <property type="entry name" value="POLYSACCHARIDE EXPORT PROTEIN GFCE-RELATED"/>
    <property type="match status" value="1"/>
</dbReference>
<comment type="caution">
    <text evidence="5">The sequence shown here is derived from an EMBL/GenBank/DDBJ whole genome shotgun (WGS) entry which is preliminary data.</text>
</comment>
<dbReference type="AlphaFoldDB" id="A0A2P6MBS7"/>
<dbReference type="Gene3D" id="3.10.560.10">
    <property type="entry name" value="Outer membrane lipoprotein wza domain like"/>
    <property type="match status" value="1"/>
</dbReference>
<dbReference type="Pfam" id="PF10531">
    <property type="entry name" value="SLBB"/>
    <property type="match status" value="1"/>
</dbReference>
<dbReference type="Proteomes" id="UP000241736">
    <property type="component" value="Unassembled WGS sequence"/>
</dbReference>
<dbReference type="InterPro" id="IPR049712">
    <property type="entry name" value="Poly_export"/>
</dbReference>
<dbReference type="InterPro" id="IPR003715">
    <property type="entry name" value="Poly_export_N"/>
</dbReference>
<evidence type="ECO:0000256" key="2">
    <source>
        <dbReference type="SAM" id="SignalP"/>
    </source>
</evidence>
<dbReference type="GO" id="GO:0015159">
    <property type="term" value="F:polysaccharide transmembrane transporter activity"/>
    <property type="evidence" value="ECO:0007669"/>
    <property type="project" value="InterPro"/>
</dbReference>
<evidence type="ECO:0000313" key="6">
    <source>
        <dbReference type="Proteomes" id="UP000241736"/>
    </source>
</evidence>
<dbReference type="Pfam" id="PF02563">
    <property type="entry name" value="Poly_export"/>
    <property type="match status" value="1"/>
</dbReference>
<evidence type="ECO:0000313" key="5">
    <source>
        <dbReference type="EMBL" id="PRH83416.1"/>
    </source>
</evidence>
<dbReference type="OrthoDB" id="9808421at2"/>
<dbReference type="Gene3D" id="3.30.1950.10">
    <property type="entry name" value="wza like domain"/>
    <property type="match status" value="1"/>
</dbReference>